<keyword evidence="4" id="KW-0663">Pyridoxal phosphate</keyword>
<sequence length="477" mass="51441">MDQRRTPVLDAIEQFRHNDQYSFALPGHRLGLGIDDRTASVLSRGAFEADVIFAKSAVAESEELLADAVGAHQAVFTTCGSSISIHTAMLTVTGPGRKVLVDRNVHKSVVASLILAGAEPVWLRPRWDAENQIAHPATASDVAAALKREPDISAVLMITPTEYGTGADVRGIARACHKHGVPLLVDEAWGAHFPFHDDLPTAAIQAGADIVVQSLHKADGGLCQASVILMCGDLVDPVDLRLRLDLITTTSPSALLYGSIDGFRRRMVTEGRQLLDEALRRTNHLRARLGKLSALAVMDESIIGHDAVAEWDPMKLSVDVSGLGLSGYQVMDWMSERKRLSLQLGDARRVVCSLTYSDTEVAMDRLAAAFEDLVAEPPAPDRPSPDVPPLGELDLDQAMNPREAYFAETEQVADPAGRVSAEMISPYPPGVPAILPGERFNEAVVKYLRAGRAAGMVIPDASDPELATFRVVRNGPH</sequence>
<accession>A0A285JPW2</accession>
<keyword evidence="3" id="KW-0210">Decarboxylase</keyword>
<dbReference type="InterPro" id="IPR052357">
    <property type="entry name" value="Orn_Lys_Arg_decarboxylase-I"/>
</dbReference>
<comment type="cofactor">
    <cofactor evidence="1">
        <name>pyridoxal 5'-phosphate</name>
        <dbReference type="ChEBI" id="CHEBI:597326"/>
    </cofactor>
</comment>
<dbReference type="InterPro" id="IPR008286">
    <property type="entry name" value="Prn/Lys/Arg_de-COase_C"/>
</dbReference>
<dbReference type="InterPro" id="IPR015424">
    <property type="entry name" value="PyrdxlP-dep_Trfase"/>
</dbReference>
<evidence type="ECO:0000256" key="1">
    <source>
        <dbReference type="ARBA" id="ARBA00001933"/>
    </source>
</evidence>
<evidence type="ECO:0000256" key="4">
    <source>
        <dbReference type="ARBA" id="ARBA00022898"/>
    </source>
</evidence>
<dbReference type="Gene3D" id="3.90.100.10">
    <property type="entry name" value="Orn/Lys/Arg decarboxylase, C-terminal domain"/>
    <property type="match status" value="1"/>
</dbReference>
<reference evidence="8 9" key="1">
    <citation type="submission" date="2017-09" db="EMBL/GenBank/DDBJ databases">
        <authorList>
            <person name="Ehlers B."/>
            <person name="Leendertz F.H."/>
        </authorList>
    </citation>
    <scope>NUCLEOTIDE SEQUENCE [LARGE SCALE GENOMIC DNA]</scope>
    <source>
        <strain evidence="8 9">CGMCC 4.6857</strain>
    </source>
</reference>
<dbReference type="Proteomes" id="UP000219612">
    <property type="component" value="Unassembled WGS sequence"/>
</dbReference>
<dbReference type="RefSeq" id="WP_097326600.1">
    <property type="nucleotide sequence ID" value="NZ_OBDY01000023.1"/>
</dbReference>
<proteinExistence type="inferred from homology"/>
<dbReference type="SUPFAM" id="SSF53383">
    <property type="entry name" value="PLP-dependent transferases"/>
    <property type="match status" value="1"/>
</dbReference>
<dbReference type="Gene3D" id="3.40.640.10">
    <property type="entry name" value="Type I PLP-dependent aspartate aminotransferase-like (Major domain)"/>
    <property type="match status" value="1"/>
</dbReference>
<evidence type="ECO:0000259" key="6">
    <source>
        <dbReference type="Pfam" id="PF01276"/>
    </source>
</evidence>
<feature type="domain" description="Orn/Lys/Arg decarboxylases family 1 pyridoxal-P attachment site" evidence="6">
    <location>
        <begin position="6"/>
        <end position="304"/>
    </location>
</feature>
<protein>
    <submittedName>
        <fullName evidence="8">Arginine/lysine/ornithine decarboxylase</fullName>
    </submittedName>
</protein>
<name>A0A285JPW2_9ACTN</name>
<evidence type="ECO:0000259" key="7">
    <source>
        <dbReference type="Pfam" id="PF03711"/>
    </source>
</evidence>
<dbReference type="Pfam" id="PF03711">
    <property type="entry name" value="OKR_DC_1_C"/>
    <property type="match status" value="1"/>
</dbReference>
<dbReference type="OrthoDB" id="9815233at2"/>
<dbReference type="InterPro" id="IPR015421">
    <property type="entry name" value="PyrdxlP-dep_Trfase_major"/>
</dbReference>
<comment type="similarity">
    <text evidence="2">Belongs to the Orn/Lys/Arg decarboxylase class-I family.</text>
</comment>
<evidence type="ECO:0000313" key="8">
    <source>
        <dbReference type="EMBL" id="SNY62133.1"/>
    </source>
</evidence>
<dbReference type="Pfam" id="PF01276">
    <property type="entry name" value="OKR_DC_1"/>
    <property type="match status" value="1"/>
</dbReference>
<dbReference type="GO" id="GO:0016831">
    <property type="term" value="F:carboxy-lyase activity"/>
    <property type="evidence" value="ECO:0007669"/>
    <property type="project" value="UniProtKB-KW"/>
</dbReference>
<evidence type="ECO:0000256" key="2">
    <source>
        <dbReference type="ARBA" id="ARBA00010671"/>
    </source>
</evidence>
<evidence type="ECO:0000313" key="9">
    <source>
        <dbReference type="Proteomes" id="UP000219612"/>
    </source>
</evidence>
<keyword evidence="9" id="KW-1185">Reference proteome</keyword>
<dbReference type="PANTHER" id="PTHR43277">
    <property type="entry name" value="ARGININE DECARBOXYLASE"/>
    <property type="match status" value="1"/>
</dbReference>
<evidence type="ECO:0000256" key="3">
    <source>
        <dbReference type="ARBA" id="ARBA00022793"/>
    </source>
</evidence>
<dbReference type="PANTHER" id="PTHR43277:SF4">
    <property type="entry name" value="ARGININE DECARBOXYLASE"/>
    <property type="match status" value="1"/>
</dbReference>
<gene>
    <name evidence="8" type="ORF">SAMN05421748_12387</name>
</gene>
<dbReference type="EMBL" id="OBDY01000023">
    <property type="protein sequence ID" value="SNY62133.1"/>
    <property type="molecule type" value="Genomic_DNA"/>
</dbReference>
<dbReference type="AlphaFoldDB" id="A0A285JPW2"/>
<dbReference type="InterPro" id="IPR000310">
    <property type="entry name" value="Orn/Lys/Arg_deCO2ase_major_dom"/>
</dbReference>
<dbReference type="InterPro" id="IPR036633">
    <property type="entry name" value="Prn/Lys/Arg_de-COase_C_sf"/>
</dbReference>
<evidence type="ECO:0000256" key="5">
    <source>
        <dbReference type="ARBA" id="ARBA00023239"/>
    </source>
</evidence>
<keyword evidence="5" id="KW-0456">Lyase</keyword>
<dbReference type="SUPFAM" id="SSF55904">
    <property type="entry name" value="Ornithine decarboxylase C-terminal domain"/>
    <property type="match status" value="1"/>
</dbReference>
<organism evidence="8 9">
    <name type="scientific">Paractinoplanes atraurantiacus</name>
    <dbReference type="NCBI Taxonomy" id="1036182"/>
    <lineage>
        <taxon>Bacteria</taxon>
        <taxon>Bacillati</taxon>
        <taxon>Actinomycetota</taxon>
        <taxon>Actinomycetes</taxon>
        <taxon>Micromonosporales</taxon>
        <taxon>Micromonosporaceae</taxon>
        <taxon>Paractinoplanes</taxon>
    </lineage>
</organism>
<feature type="domain" description="Orn/Lys/Arg decarboxylase C-terminal" evidence="7">
    <location>
        <begin position="396"/>
        <end position="456"/>
    </location>
</feature>